<feature type="region of interest" description="Disordered" evidence="9">
    <location>
        <begin position="177"/>
        <end position="311"/>
    </location>
</feature>
<evidence type="ECO:0000256" key="9">
    <source>
        <dbReference type="SAM" id="MobiDB-lite"/>
    </source>
</evidence>
<evidence type="ECO:0000256" key="3">
    <source>
        <dbReference type="ARBA" id="ARBA00022622"/>
    </source>
</evidence>
<gene>
    <name evidence="12" type="ORF">DVH24_026202</name>
</gene>
<keyword evidence="4 10" id="KW-0732">Signal</keyword>
<dbReference type="PRINTS" id="PR01217">
    <property type="entry name" value="PRICHEXTENSN"/>
</dbReference>
<keyword evidence="5" id="KW-0472">Membrane</keyword>
<dbReference type="AlphaFoldDB" id="A0A498KI27"/>
<dbReference type="GO" id="GO:0009506">
    <property type="term" value="C:plasmodesma"/>
    <property type="evidence" value="ECO:0007669"/>
    <property type="project" value="UniProtKB-ARBA"/>
</dbReference>
<feature type="domain" description="X8" evidence="11">
    <location>
        <begin position="320"/>
        <end position="401"/>
    </location>
</feature>
<comment type="subcellular location">
    <subcellularLocation>
        <location evidence="1">Cell membrane</location>
        <topology evidence="1">Lipid-anchor</topology>
        <topology evidence="1">GPI-anchor</topology>
    </subcellularLocation>
</comment>
<dbReference type="Pfam" id="PF07983">
    <property type="entry name" value="X8"/>
    <property type="match status" value="1"/>
</dbReference>
<keyword evidence="13" id="KW-1185">Reference proteome</keyword>
<dbReference type="GO" id="GO:0098552">
    <property type="term" value="C:side of membrane"/>
    <property type="evidence" value="ECO:0007669"/>
    <property type="project" value="UniProtKB-KW"/>
</dbReference>
<dbReference type="PANTHER" id="PTHR31044:SF140">
    <property type="entry name" value="EXPRESSED PROTEIN"/>
    <property type="match status" value="1"/>
</dbReference>
<keyword evidence="7" id="KW-0325">Glycoprotein</keyword>
<evidence type="ECO:0000256" key="7">
    <source>
        <dbReference type="ARBA" id="ARBA00023180"/>
    </source>
</evidence>
<keyword evidence="8" id="KW-0449">Lipoprotein</keyword>
<keyword evidence="2" id="KW-1003">Cell membrane</keyword>
<dbReference type="EMBL" id="RDQH01000328">
    <property type="protein sequence ID" value="RXI07066.1"/>
    <property type="molecule type" value="Genomic_DNA"/>
</dbReference>
<evidence type="ECO:0000256" key="8">
    <source>
        <dbReference type="ARBA" id="ARBA00023288"/>
    </source>
</evidence>
<evidence type="ECO:0000313" key="13">
    <source>
        <dbReference type="Proteomes" id="UP000290289"/>
    </source>
</evidence>
<evidence type="ECO:0000256" key="4">
    <source>
        <dbReference type="ARBA" id="ARBA00022729"/>
    </source>
</evidence>
<dbReference type="Gene3D" id="1.20.58.1040">
    <property type="match status" value="1"/>
</dbReference>
<dbReference type="InterPro" id="IPR044788">
    <property type="entry name" value="X8_dom_prot"/>
</dbReference>
<dbReference type="SMART" id="SM00768">
    <property type="entry name" value="X8"/>
    <property type="match status" value="1"/>
</dbReference>
<dbReference type="GO" id="GO:0005886">
    <property type="term" value="C:plasma membrane"/>
    <property type="evidence" value="ECO:0007669"/>
    <property type="project" value="UniProtKB-SubCell"/>
</dbReference>
<proteinExistence type="predicted"/>
<dbReference type="Proteomes" id="UP000290289">
    <property type="component" value="Chromosome 2"/>
</dbReference>
<dbReference type="FunFam" id="1.20.58.1040:FF:000001">
    <property type="entry name" value="Glucan endo-1,3-beta-glucosidase 4"/>
    <property type="match status" value="1"/>
</dbReference>
<evidence type="ECO:0000256" key="5">
    <source>
        <dbReference type="ARBA" id="ARBA00023136"/>
    </source>
</evidence>
<protein>
    <recommendedName>
        <fullName evidence="11">X8 domain-containing protein</fullName>
    </recommendedName>
</protein>
<feature type="compositionally biased region" description="Pro residues" evidence="9">
    <location>
        <begin position="289"/>
        <end position="311"/>
    </location>
</feature>
<dbReference type="Gene3D" id="3.20.20.80">
    <property type="entry name" value="Glycosidases"/>
    <property type="match status" value="1"/>
</dbReference>
<dbReference type="PANTHER" id="PTHR31044">
    <property type="entry name" value="BETA-1,3 GLUCANASE"/>
    <property type="match status" value="1"/>
</dbReference>
<dbReference type="InterPro" id="IPR012946">
    <property type="entry name" value="X8"/>
</dbReference>
<keyword evidence="3" id="KW-0336">GPI-anchor</keyword>
<keyword evidence="6" id="KW-1015">Disulfide bond</keyword>
<feature type="signal peptide" evidence="10">
    <location>
        <begin position="1"/>
        <end position="22"/>
    </location>
</feature>
<name>A0A498KI27_MALDO</name>
<evidence type="ECO:0000313" key="12">
    <source>
        <dbReference type="EMBL" id="RXI07066.1"/>
    </source>
</evidence>
<evidence type="ECO:0000256" key="2">
    <source>
        <dbReference type="ARBA" id="ARBA00022475"/>
    </source>
</evidence>
<evidence type="ECO:0000256" key="6">
    <source>
        <dbReference type="ARBA" id="ARBA00023157"/>
    </source>
</evidence>
<feature type="compositionally biased region" description="Pro residues" evidence="9">
    <location>
        <begin position="236"/>
        <end position="254"/>
    </location>
</feature>
<sequence>MLKTKMVFFFHLLFLLSFGVSGERQDSIVSVKSGDLSEVASSILKAETWLKTHVLAHYPSAPITAIVVGGVGGLPLLLCRKEQEHTLTLILPAVKNLHHSLTRWGLQEHIKLSPAFAPSCFVRSSYIFGKFVRPVLDFLKGASQTVSPTLVSSHSESLEDFIGVSFNFDDYTVVLDNPGERKPSGRKLSADPFPARPKPLPKISETPLHSTVGLSVPANVAKNPHPPLPQTASPPLQVPSPQPQSAVSPPPLLPSPEAQTASPPPPQIASPPDTGFSSAPENPPFVDDSPPPSPATIPPCRPTHVPPPAPAPRTAVHNKLWCVAKPTVPSDTLQVAMDYACGDGGDDCSEIMSDGNCYSPDSVVAHASYAFNSYWQKNKKTGGTCSFDGTAMLINNDPMSIHSHLNAVGAETETGGSSSTMGNQILR</sequence>
<reference evidence="12 13" key="1">
    <citation type="submission" date="2018-10" db="EMBL/GenBank/DDBJ databases">
        <title>A high-quality apple genome assembly.</title>
        <authorList>
            <person name="Hu J."/>
        </authorList>
    </citation>
    <scope>NUCLEOTIDE SEQUENCE [LARGE SCALE GENOMIC DNA]</scope>
    <source>
        <strain evidence="13">cv. HFTH1</strain>
        <tissue evidence="12">Young leaf</tissue>
    </source>
</reference>
<feature type="chain" id="PRO_5019773838" description="X8 domain-containing protein" evidence="10">
    <location>
        <begin position="23"/>
        <end position="427"/>
    </location>
</feature>
<evidence type="ECO:0000259" key="11">
    <source>
        <dbReference type="SMART" id="SM00768"/>
    </source>
</evidence>
<organism evidence="12 13">
    <name type="scientific">Malus domestica</name>
    <name type="common">Apple</name>
    <name type="synonym">Pyrus malus</name>
    <dbReference type="NCBI Taxonomy" id="3750"/>
    <lineage>
        <taxon>Eukaryota</taxon>
        <taxon>Viridiplantae</taxon>
        <taxon>Streptophyta</taxon>
        <taxon>Embryophyta</taxon>
        <taxon>Tracheophyta</taxon>
        <taxon>Spermatophyta</taxon>
        <taxon>Magnoliopsida</taxon>
        <taxon>eudicotyledons</taxon>
        <taxon>Gunneridae</taxon>
        <taxon>Pentapetalae</taxon>
        <taxon>rosids</taxon>
        <taxon>fabids</taxon>
        <taxon>Rosales</taxon>
        <taxon>Rosaceae</taxon>
        <taxon>Amygdaloideae</taxon>
        <taxon>Maleae</taxon>
        <taxon>Malus</taxon>
    </lineage>
</organism>
<evidence type="ECO:0000256" key="10">
    <source>
        <dbReference type="SAM" id="SignalP"/>
    </source>
</evidence>
<accession>A0A498KI27</accession>
<evidence type="ECO:0000256" key="1">
    <source>
        <dbReference type="ARBA" id="ARBA00004609"/>
    </source>
</evidence>
<comment type="caution">
    <text evidence="12">The sequence shown here is derived from an EMBL/GenBank/DDBJ whole genome shotgun (WGS) entry which is preliminary data.</text>
</comment>